<gene>
    <name evidence="1" type="ORF">E4663_11270</name>
</gene>
<comment type="caution">
    <text evidence="1">The sequence shown here is derived from an EMBL/GenBank/DDBJ whole genome shotgun (WGS) entry which is preliminary data.</text>
</comment>
<dbReference type="PANTHER" id="PTHR21485">
    <property type="entry name" value="HAD SUPERFAMILY MEMBERS CMAS AND KDSC"/>
    <property type="match status" value="1"/>
</dbReference>
<dbReference type="Pfam" id="PF02348">
    <property type="entry name" value="CTP_transf_3"/>
    <property type="match status" value="1"/>
</dbReference>
<dbReference type="Proteomes" id="UP000297982">
    <property type="component" value="Unassembled WGS sequence"/>
</dbReference>
<dbReference type="InterPro" id="IPR003329">
    <property type="entry name" value="Cytidylyl_trans"/>
</dbReference>
<dbReference type="PANTHER" id="PTHR21485:SF6">
    <property type="entry name" value="N-ACYLNEURAMINATE CYTIDYLYLTRANSFERASE-RELATED"/>
    <property type="match status" value="1"/>
</dbReference>
<dbReference type="RefSeq" id="WP_135327691.1">
    <property type="nucleotide sequence ID" value="NZ_SRJC01000002.1"/>
</dbReference>
<accession>A0A4Z0GZN7</accession>
<protein>
    <submittedName>
        <fullName evidence="1">Acylneuraminate cytidylyltransferase family protein</fullName>
    </submittedName>
</protein>
<dbReference type="AlphaFoldDB" id="A0A4Z0GZN7"/>
<dbReference type="GO" id="GO:0008781">
    <property type="term" value="F:N-acylneuraminate cytidylyltransferase activity"/>
    <property type="evidence" value="ECO:0007669"/>
    <property type="project" value="TreeGrafter"/>
</dbReference>
<proteinExistence type="predicted"/>
<dbReference type="CDD" id="cd02513">
    <property type="entry name" value="CMP-NeuAc_Synthase"/>
    <property type="match status" value="1"/>
</dbReference>
<dbReference type="STRING" id="192814.GCA_900166575_02933"/>
<dbReference type="Gene3D" id="3.90.550.10">
    <property type="entry name" value="Spore Coat Polysaccharide Biosynthesis Protein SpsA, Chain A"/>
    <property type="match status" value="1"/>
</dbReference>
<evidence type="ECO:0000313" key="1">
    <source>
        <dbReference type="EMBL" id="TGB02733.1"/>
    </source>
</evidence>
<keyword evidence="2" id="KW-1185">Reference proteome</keyword>
<keyword evidence="1" id="KW-0808">Transferase</keyword>
<evidence type="ECO:0000313" key="2">
    <source>
        <dbReference type="Proteomes" id="UP000297982"/>
    </source>
</evidence>
<dbReference type="SUPFAM" id="SSF53448">
    <property type="entry name" value="Nucleotide-diphospho-sugar transferases"/>
    <property type="match status" value="1"/>
</dbReference>
<organism evidence="1 2">
    <name type="scientific">Halobacillus salinus</name>
    <dbReference type="NCBI Taxonomy" id="192814"/>
    <lineage>
        <taxon>Bacteria</taxon>
        <taxon>Bacillati</taxon>
        <taxon>Bacillota</taxon>
        <taxon>Bacilli</taxon>
        <taxon>Bacillales</taxon>
        <taxon>Bacillaceae</taxon>
        <taxon>Halobacillus</taxon>
    </lineage>
</organism>
<dbReference type="InterPro" id="IPR029044">
    <property type="entry name" value="Nucleotide-diphossugar_trans"/>
</dbReference>
<dbReference type="InterPro" id="IPR050793">
    <property type="entry name" value="CMP-NeuNAc_synthase"/>
</dbReference>
<sequence>MIDGKKVLGIIPARGGSKGVPRKNIRPIAGKPLIAWTIEAAKNSVYIDRLIVSTEDLETVRVAQEWGAEVPFVRPRELAQDDTPGAAPALHALSVLSDYEYVVLLQPTSPLRTAEDIDGCIAACIEADAPSCLTVVEADQHPQWMYGINDSSYLTSLTPDKERVIRRQDLPKVYAVNGAVYIAEAGWLRQTKDFFKEGHTLAHIMEPDRSWDIDTPLDFSICDFLLRRKRN</sequence>
<name>A0A4Z0GZN7_9BACI</name>
<reference evidence="1 2" key="1">
    <citation type="journal article" date="2003" name="Int. J. Syst. Evol. Microbiol.">
        <title>Halobacillus salinus sp. nov., isolated from a salt lake on the coast of the East Sea in Korea.</title>
        <authorList>
            <person name="Yoon J.H."/>
            <person name="Kang K.H."/>
            <person name="Park Y.H."/>
        </authorList>
    </citation>
    <scope>NUCLEOTIDE SEQUENCE [LARGE SCALE GENOMIC DNA]</scope>
    <source>
        <strain evidence="1 2">HSL-3</strain>
    </source>
</reference>
<keyword evidence="1" id="KW-0548">Nucleotidyltransferase</keyword>
<dbReference type="EMBL" id="SRJC01000002">
    <property type="protein sequence ID" value="TGB02733.1"/>
    <property type="molecule type" value="Genomic_DNA"/>
</dbReference>